<name>A0AAV8VPI5_9CUCU</name>
<accession>A0AAV8VPI5</accession>
<dbReference type="PROSITE" id="PS50853">
    <property type="entry name" value="FN3"/>
    <property type="match status" value="2"/>
</dbReference>
<organism evidence="13 14">
    <name type="scientific">Exocentrus adspersus</name>
    <dbReference type="NCBI Taxonomy" id="1586481"/>
    <lineage>
        <taxon>Eukaryota</taxon>
        <taxon>Metazoa</taxon>
        <taxon>Ecdysozoa</taxon>
        <taxon>Arthropoda</taxon>
        <taxon>Hexapoda</taxon>
        <taxon>Insecta</taxon>
        <taxon>Pterygota</taxon>
        <taxon>Neoptera</taxon>
        <taxon>Endopterygota</taxon>
        <taxon>Coleoptera</taxon>
        <taxon>Polyphaga</taxon>
        <taxon>Cucujiformia</taxon>
        <taxon>Chrysomeloidea</taxon>
        <taxon>Cerambycidae</taxon>
        <taxon>Lamiinae</taxon>
        <taxon>Acanthocinini</taxon>
        <taxon>Exocentrus</taxon>
    </lineage>
</organism>
<evidence type="ECO:0000256" key="3">
    <source>
        <dbReference type="ARBA" id="ARBA00022729"/>
    </source>
</evidence>
<evidence type="ECO:0000256" key="5">
    <source>
        <dbReference type="ARBA" id="ARBA00022889"/>
    </source>
</evidence>
<evidence type="ECO:0008006" key="15">
    <source>
        <dbReference type="Google" id="ProtNLM"/>
    </source>
</evidence>
<evidence type="ECO:0000256" key="6">
    <source>
        <dbReference type="ARBA" id="ARBA00022989"/>
    </source>
</evidence>
<gene>
    <name evidence="13" type="ORF">NQ315_015540</name>
</gene>
<dbReference type="PANTHER" id="PTHR12231:SF269">
    <property type="entry name" value="FASCILIN 2-LIKE PROTEIN"/>
    <property type="match status" value="1"/>
</dbReference>
<evidence type="ECO:0000256" key="7">
    <source>
        <dbReference type="ARBA" id="ARBA00023136"/>
    </source>
</evidence>
<dbReference type="SMART" id="SM00408">
    <property type="entry name" value="IGc2"/>
    <property type="match status" value="4"/>
</dbReference>
<dbReference type="SMART" id="SM00409">
    <property type="entry name" value="IG"/>
    <property type="match status" value="4"/>
</dbReference>
<evidence type="ECO:0000259" key="11">
    <source>
        <dbReference type="PROSITE" id="PS50835"/>
    </source>
</evidence>
<dbReference type="InterPro" id="IPR007110">
    <property type="entry name" value="Ig-like_dom"/>
</dbReference>
<dbReference type="InterPro" id="IPR036179">
    <property type="entry name" value="Ig-like_dom_sf"/>
</dbReference>
<evidence type="ECO:0000313" key="13">
    <source>
        <dbReference type="EMBL" id="KAJ8915925.1"/>
    </source>
</evidence>
<evidence type="ECO:0000313" key="14">
    <source>
        <dbReference type="Proteomes" id="UP001159042"/>
    </source>
</evidence>
<keyword evidence="5" id="KW-0130">Cell adhesion</keyword>
<dbReference type="InterPro" id="IPR003599">
    <property type="entry name" value="Ig_sub"/>
</dbReference>
<dbReference type="GO" id="GO:0005886">
    <property type="term" value="C:plasma membrane"/>
    <property type="evidence" value="ECO:0007669"/>
    <property type="project" value="UniProtKB-ARBA"/>
</dbReference>
<evidence type="ECO:0000256" key="10">
    <source>
        <dbReference type="ARBA" id="ARBA00023319"/>
    </source>
</evidence>
<dbReference type="Pfam" id="PF07679">
    <property type="entry name" value="I-set"/>
    <property type="match status" value="2"/>
</dbReference>
<dbReference type="CDD" id="cd00096">
    <property type="entry name" value="Ig"/>
    <property type="match status" value="2"/>
</dbReference>
<feature type="domain" description="Ig-like" evidence="11">
    <location>
        <begin position="307"/>
        <end position="407"/>
    </location>
</feature>
<dbReference type="InterPro" id="IPR003598">
    <property type="entry name" value="Ig_sub2"/>
</dbReference>
<evidence type="ECO:0000259" key="12">
    <source>
        <dbReference type="PROSITE" id="PS50853"/>
    </source>
</evidence>
<keyword evidence="9" id="KW-0325">Glycoprotein</keyword>
<evidence type="ECO:0000256" key="8">
    <source>
        <dbReference type="ARBA" id="ARBA00023157"/>
    </source>
</evidence>
<dbReference type="GO" id="GO:0009653">
    <property type="term" value="P:anatomical structure morphogenesis"/>
    <property type="evidence" value="ECO:0007669"/>
    <property type="project" value="UniProtKB-ARBA"/>
</dbReference>
<evidence type="ECO:0000256" key="1">
    <source>
        <dbReference type="ARBA" id="ARBA00004167"/>
    </source>
</evidence>
<dbReference type="AlphaFoldDB" id="A0AAV8VPI5"/>
<dbReference type="GO" id="GO:0007155">
    <property type="term" value="P:cell adhesion"/>
    <property type="evidence" value="ECO:0007669"/>
    <property type="project" value="UniProtKB-KW"/>
</dbReference>
<proteinExistence type="predicted"/>
<feature type="domain" description="Ig-like" evidence="11">
    <location>
        <begin position="215"/>
        <end position="302"/>
    </location>
</feature>
<reference evidence="13 14" key="1">
    <citation type="journal article" date="2023" name="Insect Mol. Biol.">
        <title>Genome sequencing provides insights into the evolution of gene families encoding plant cell wall-degrading enzymes in longhorned beetles.</title>
        <authorList>
            <person name="Shin N.R."/>
            <person name="Okamura Y."/>
            <person name="Kirsch R."/>
            <person name="Pauchet Y."/>
        </authorList>
    </citation>
    <scope>NUCLEOTIDE SEQUENCE [LARGE SCALE GENOMIC DNA]</scope>
    <source>
        <strain evidence="13">EAD_L_NR</strain>
    </source>
</reference>
<keyword evidence="2" id="KW-0812">Transmembrane</keyword>
<dbReference type="InterPro" id="IPR009138">
    <property type="entry name" value="Neural_cell_adh"/>
</dbReference>
<keyword evidence="14" id="KW-1185">Reference proteome</keyword>
<dbReference type="InterPro" id="IPR003961">
    <property type="entry name" value="FN3_dom"/>
</dbReference>
<dbReference type="SMART" id="SM00060">
    <property type="entry name" value="FN3"/>
    <property type="match status" value="2"/>
</dbReference>
<dbReference type="EMBL" id="JANEYG010000048">
    <property type="protein sequence ID" value="KAJ8915925.1"/>
    <property type="molecule type" value="Genomic_DNA"/>
</dbReference>
<dbReference type="PRINTS" id="PR01838">
    <property type="entry name" value="NCAMFAMILY"/>
</dbReference>
<dbReference type="PROSITE" id="PS50835">
    <property type="entry name" value="IG_LIKE"/>
    <property type="match status" value="4"/>
</dbReference>
<sequence length="730" mass="82385">MSANSQKLCKLRRVVSAEKATLEIKPSLKTISKEVGGSVAVSCRPKADDPSLVTAFEWRDPKNRRIEYNRANPMYVRDLADEPGIVLIFSSLTENQSGKYTCYASYSADQISASVEIKTYEDINFVDAPENQYPIIGKEYTVKCKVKGNPPPLIDWNKDDKPIITSDDKFIISDGSLIIRNVTEMDDGVYKCTAVVLETGKINSKNIKVEVQIPPRIADMDSITIIEGETASAKCTATGKPPPVYQWIKLKDRQDLAVADRFEVKKNSGELIMTRIEYNDDGIYKCVAENTVGRVEATVRINVLVKPRIDELLNVTAPVGSETKIICKAYGRPPPAVVFRKLSNREPFRIGQQPNDDRITLEPEIIEQNGMSFGTLIISNLNRSDDGLYECIAQNQAGASYKNGHITVEFPPTFERTKDLPPAWSWDNKPGNLSCIPEAIPNATIIWKWGSIEIRENNNFKIQGNGPVSHLIVTPYNENRFYSEYECIATNKYGQATKKLLLRHAEVPRPVAQARPESITATTIKWSIIPASHFDGLPIKSFTVRYKPNRIFSWDYARNHTWSFGAPYILENLIPEERYDFRFAATNAVGMGSFTNAVSIDMPKRSEPAEPRILVQSHNNKDENASNRENVVTVSPYADHFELRWSVPNDNGDPIMHYLIRYCVTEKINGRWEDKDCSEQIQQSVQYTSYQLDNLQPDTVYKIELRAHNAIGDSSPAQIRVRTARVSLKI</sequence>
<dbReference type="Gene3D" id="2.60.40.10">
    <property type="entry name" value="Immunoglobulins"/>
    <property type="match status" value="7"/>
</dbReference>
<protein>
    <recommendedName>
        <fullName evidence="15">Fasciclin-2</fullName>
    </recommendedName>
</protein>
<comment type="caution">
    <text evidence="13">The sequence shown here is derived from an EMBL/GenBank/DDBJ whole genome shotgun (WGS) entry which is preliminary data.</text>
</comment>
<dbReference type="SUPFAM" id="SSF48726">
    <property type="entry name" value="Immunoglobulin"/>
    <property type="match status" value="5"/>
</dbReference>
<evidence type="ECO:0000256" key="9">
    <source>
        <dbReference type="ARBA" id="ARBA00023180"/>
    </source>
</evidence>
<dbReference type="SUPFAM" id="SSF49265">
    <property type="entry name" value="Fibronectin type III"/>
    <property type="match status" value="1"/>
</dbReference>
<dbReference type="FunFam" id="2.60.40.10:FF:000032">
    <property type="entry name" value="palladin isoform X1"/>
    <property type="match status" value="1"/>
</dbReference>
<dbReference type="CDD" id="cd00063">
    <property type="entry name" value="FN3"/>
    <property type="match status" value="2"/>
</dbReference>
<evidence type="ECO:0000256" key="2">
    <source>
        <dbReference type="ARBA" id="ARBA00022692"/>
    </source>
</evidence>
<dbReference type="Pfam" id="PF13927">
    <property type="entry name" value="Ig_3"/>
    <property type="match status" value="1"/>
</dbReference>
<keyword evidence="3" id="KW-0732">Signal</keyword>
<feature type="domain" description="Fibronectin type-III" evidence="12">
    <location>
        <begin position="507"/>
        <end position="605"/>
    </location>
</feature>
<comment type="subcellular location">
    <subcellularLocation>
        <location evidence="1">Membrane</location>
        <topology evidence="1">Single-pass membrane protein</topology>
    </subcellularLocation>
</comment>
<dbReference type="InterPro" id="IPR051170">
    <property type="entry name" value="Neural/epithelial_adhesion"/>
</dbReference>
<dbReference type="Pfam" id="PF00047">
    <property type="entry name" value="ig"/>
    <property type="match status" value="1"/>
</dbReference>
<dbReference type="Pfam" id="PF00041">
    <property type="entry name" value="fn3"/>
    <property type="match status" value="1"/>
</dbReference>
<feature type="domain" description="Ig-like" evidence="11">
    <location>
        <begin position="26"/>
        <end position="118"/>
    </location>
</feature>
<feature type="domain" description="Fibronectin type-III" evidence="12">
    <location>
        <begin position="624"/>
        <end position="727"/>
    </location>
</feature>
<keyword evidence="10" id="KW-0393">Immunoglobulin domain</keyword>
<evidence type="ECO:0000256" key="4">
    <source>
        <dbReference type="ARBA" id="ARBA00022737"/>
    </source>
</evidence>
<dbReference type="Proteomes" id="UP001159042">
    <property type="component" value="Unassembled WGS sequence"/>
</dbReference>
<dbReference type="InterPro" id="IPR013783">
    <property type="entry name" value="Ig-like_fold"/>
</dbReference>
<dbReference type="GO" id="GO:0030154">
    <property type="term" value="P:cell differentiation"/>
    <property type="evidence" value="ECO:0007669"/>
    <property type="project" value="UniProtKB-ARBA"/>
</dbReference>
<keyword evidence="4" id="KW-0677">Repeat</keyword>
<dbReference type="InterPro" id="IPR036116">
    <property type="entry name" value="FN3_sf"/>
</dbReference>
<keyword evidence="8" id="KW-1015">Disulfide bond</keyword>
<dbReference type="InterPro" id="IPR013098">
    <property type="entry name" value="Ig_I-set"/>
</dbReference>
<dbReference type="InterPro" id="IPR013151">
    <property type="entry name" value="Immunoglobulin_dom"/>
</dbReference>
<keyword evidence="6" id="KW-1133">Transmembrane helix</keyword>
<keyword evidence="7" id="KW-0472">Membrane</keyword>
<feature type="domain" description="Ig-like" evidence="11">
    <location>
        <begin position="137"/>
        <end position="208"/>
    </location>
</feature>
<dbReference type="PANTHER" id="PTHR12231">
    <property type="entry name" value="CTX-RELATED TYPE I TRANSMEMBRANE PROTEIN"/>
    <property type="match status" value="1"/>
</dbReference>